<feature type="region of interest" description="Disordered" evidence="1">
    <location>
        <begin position="332"/>
        <end position="383"/>
    </location>
</feature>
<evidence type="ECO:0008006" key="4">
    <source>
        <dbReference type="Google" id="ProtNLM"/>
    </source>
</evidence>
<reference evidence="2" key="1">
    <citation type="submission" date="2023-10" db="EMBL/GenBank/DDBJ databases">
        <title>Genome assembly of Pristionchus species.</title>
        <authorList>
            <person name="Yoshida K."/>
            <person name="Sommer R.J."/>
        </authorList>
    </citation>
    <scope>NUCLEOTIDE SEQUENCE</scope>
    <source>
        <strain evidence="2">RS5133</strain>
    </source>
</reference>
<feature type="compositionally biased region" description="Low complexity" evidence="1">
    <location>
        <begin position="576"/>
        <end position="596"/>
    </location>
</feature>
<keyword evidence="3" id="KW-1185">Reference proteome</keyword>
<accession>A0AAV5VGH0</accession>
<feature type="region of interest" description="Disordered" evidence="1">
    <location>
        <begin position="680"/>
        <end position="709"/>
    </location>
</feature>
<protein>
    <recommendedName>
        <fullName evidence="4">THAP-type domain-containing protein</fullName>
    </recommendedName>
</protein>
<feature type="region of interest" description="Disordered" evidence="1">
    <location>
        <begin position="478"/>
        <end position="518"/>
    </location>
</feature>
<feature type="non-terminal residue" evidence="2">
    <location>
        <position position="709"/>
    </location>
</feature>
<name>A0AAV5VGH0_9BILA</name>
<feature type="compositionally biased region" description="Low complexity" evidence="1">
    <location>
        <begin position="680"/>
        <end position="692"/>
    </location>
</feature>
<feature type="non-terminal residue" evidence="2">
    <location>
        <position position="1"/>
    </location>
</feature>
<feature type="compositionally biased region" description="Low complexity" evidence="1">
    <location>
        <begin position="604"/>
        <end position="624"/>
    </location>
</feature>
<evidence type="ECO:0000313" key="3">
    <source>
        <dbReference type="Proteomes" id="UP001432322"/>
    </source>
</evidence>
<feature type="compositionally biased region" description="Polar residues" evidence="1">
    <location>
        <begin position="695"/>
        <end position="709"/>
    </location>
</feature>
<comment type="caution">
    <text evidence="2">The sequence shown here is derived from an EMBL/GenBank/DDBJ whole genome shotgun (WGS) entry which is preliminary data.</text>
</comment>
<evidence type="ECO:0000256" key="1">
    <source>
        <dbReference type="SAM" id="MobiDB-lite"/>
    </source>
</evidence>
<evidence type="ECO:0000313" key="2">
    <source>
        <dbReference type="EMBL" id="GMT18544.1"/>
    </source>
</evidence>
<proteinExistence type="predicted"/>
<dbReference type="AlphaFoldDB" id="A0AAV5VGH0"/>
<feature type="region of interest" description="Disordered" evidence="1">
    <location>
        <begin position="533"/>
        <end position="624"/>
    </location>
</feature>
<feature type="compositionally biased region" description="Low complexity" evidence="1">
    <location>
        <begin position="332"/>
        <end position="342"/>
    </location>
</feature>
<dbReference type="Proteomes" id="UP001432322">
    <property type="component" value="Unassembled WGS sequence"/>
</dbReference>
<feature type="region of interest" description="Disordered" evidence="1">
    <location>
        <begin position="1"/>
        <end position="41"/>
    </location>
</feature>
<organism evidence="2 3">
    <name type="scientific">Pristionchus fissidentatus</name>
    <dbReference type="NCBI Taxonomy" id="1538716"/>
    <lineage>
        <taxon>Eukaryota</taxon>
        <taxon>Metazoa</taxon>
        <taxon>Ecdysozoa</taxon>
        <taxon>Nematoda</taxon>
        <taxon>Chromadorea</taxon>
        <taxon>Rhabditida</taxon>
        <taxon>Rhabditina</taxon>
        <taxon>Diplogasteromorpha</taxon>
        <taxon>Diplogasteroidea</taxon>
        <taxon>Neodiplogasteridae</taxon>
        <taxon>Pristionchus</taxon>
    </lineage>
</organism>
<dbReference type="EMBL" id="BTSY01000003">
    <property type="protein sequence ID" value="GMT18544.1"/>
    <property type="molecule type" value="Genomic_DNA"/>
</dbReference>
<sequence length="709" mass="75533">AASAAAAAGPTATLKRPASPPSATPTKKPKEESDEAAAAASTAATAGSDAAAASVQVAASAAAAAVVRPIVRTPTVITDANKFKLAQFFAKMRPLRYSKDQLIAARLPANTVPGQGEQVTKQQCAFCLSFNAAFGIPEESKQKWLESIIASLPPCMKSMGMNIFGSTRNLKTNRVCARHFRADEMDDEGVLDATALPRFVMEDCAVCKEPMKRGGEVVIHYEEQIRLLTQLPYSKRTEKELRDACSTSVQFACPSCFMDAILASPDSLSTNARTAMTQMVGAAAAAAAKRAADYGAAAAARKAALPTVKNESLSPAKRLATVAAAAAAARASPSVASTAASSDVPMEDPEELARDWNSARRQAVVEPPTPASAPRPISPDFAAPETPATLLRTLSSAMRHAHEEPPTPASALRPNSPDFVAPQTPALMRVLSSAMRHAVEEPPTPAPTARPPSPDVIAPPTPAVMRDLNSAMRHAVLEPPTPAAPVSPSSRDFVAPAPHPRQDDDAALMDRPPETPADVRMDRVNEIRQGMMADFSGSPSTSRGAAAPTAPSPAAAGQRPNILQRRPVQPTTTAAQPRNSPQYPQQQQLQLGQPMPMLSPHPVPLLQQQAPPQPQVQQLQQQQPRSMMRQLPDGRIECTPDLRQTATMRAMATTNWVGLTPAQQEPLVQRQLTEIYNQMRHQQQLHQQQQRLAATAQNHPTQQQPAAAA</sequence>
<feature type="compositionally biased region" description="Pro residues" evidence="1">
    <location>
        <begin position="367"/>
        <end position="377"/>
    </location>
</feature>
<feature type="compositionally biased region" description="Low complexity" evidence="1">
    <location>
        <begin position="536"/>
        <end position="557"/>
    </location>
</feature>
<gene>
    <name evidence="2" type="ORF">PFISCL1PPCAC_9841</name>
</gene>